<dbReference type="SMART" id="SM00028">
    <property type="entry name" value="TPR"/>
    <property type="match status" value="4"/>
</dbReference>
<dbReference type="InterPro" id="IPR037359">
    <property type="entry name" value="NST/OST"/>
</dbReference>
<keyword evidence="2" id="KW-0325">Glycoprotein</keyword>
<evidence type="ECO:0000313" key="6">
    <source>
        <dbReference type="Proteomes" id="UP001056708"/>
    </source>
</evidence>
<dbReference type="InterPro" id="IPR027417">
    <property type="entry name" value="P-loop_NTPase"/>
</dbReference>
<evidence type="ECO:0000256" key="3">
    <source>
        <dbReference type="PROSITE-ProRule" id="PRU00339"/>
    </source>
</evidence>
<dbReference type="SUPFAM" id="SSF48452">
    <property type="entry name" value="TPR-like"/>
    <property type="match status" value="1"/>
</dbReference>
<dbReference type="Proteomes" id="UP001056708">
    <property type="component" value="Chromosome"/>
</dbReference>
<proteinExistence type="predicted"/>
<sequence>MDNPEIFQHLSDCYRHQGHPQQAIAYYHRSLQYHSNHETDSASRHQQWGEWFMSLQEWHQAIEAYERSLSLEPDNFNTLYQQASCFFQVGDSAAMVERYLRSISLHPDFPWYYYPLFWQSLKQENRVQEAIHKFKVTLSQFPNSLNVYINLGDALSLQNQTQAAINSYQNGVRLMYSQTDTSTLSPIATMGQSPESASKRTINFIILGVQKAGTSSLYAYLTQHPKILPPLRKELEFWSWKFYQGLDWYFAQFPQLESGGDYQTGEACPNYFDFPETPERLARYCPTTKFIILLRNPVDRAISHYHHWRKIHQESLPLEDALTINLKNLSPNSPYAGVPKNYLERGLYADHLKRWFSHIPRERFLILKSERFYEDPEATLGQVQDFLGLPRQSLAHYPKYNTGAYPPSDDKIRDMLTEFYKPYNQDLNEVLGEVFF</sequence>
<protein>
    <submittedName>
        <fullName evidence="5">Sulfotransferase domain-containing protein</fullName>
    </submittedName>
</protein>
<keyword evidence="1" id="KW-0808">Transferase</keyword>
<dbReference type="SUPFAM" id="SSF52540">
    <property type="entry name" value="P-loop containing nucleoside triphosphate hydrolases"/>
    <property type="match status" value="1"/>
</dbReference>
<dbReference type="InterPro" id="IPR011990">
    <property type="entry name" value="TPR-like_helical_dom_sf"/>
</dbReference>
<feature type="domain" description="Sulfotransferase" evidence="4">
    <location>
        <begin position="204"/>
        <end position="392"/>
    </location>
</feature>
<dbReference type="PROSITE" id="PS50005">
    <property type="entry name" value="TPR"/>
    <property type="match status" value="2"/>
</dbReference>
<accession>A0ABY5ATN5</accession>
<dbReference type="Pfam" id="PF13176">
    <property type="entry name" value="TPR_7"/>
    <property type="match status" value="1"/>
</dbReference>
<dbReference type="PANTHER" id="PTHR10605">
    <property type="entry name" value="HEPARAN SULFATE SULFOTRANSFERASE"/>
    <property type="match status" value="1"/>
</dbReference>
<keyword evidence="3" id="KW-0802">TPR repeat</keyword>
<feature type="repeat" description="TPR" evidence="3">
    <location>
        <begin position="42"/>
        <end position="75"/>
    </location>
</feature>
<organism evidence="5 6">
    <name type="scientific">Phormidium yuhuli AB48</name>
    <dbReference type="NCBI Taxonomy" id="2940671"/>
    <lineage>
        <taxon>Bacteria</taxon>
        <taxon>Bacillati</taxon>
        <taxon>Cyanobacteriota</taxon>
        <taxon>Cyanophyceae</taxon>
        <taxon>Oscillatoriophycideae</taxon>
        <taxon>Oscillatoriales</taxon>
        <taxon>Oscillatoriaceae</taxon>
        <taxon>Phormidium</taxon>
        <taxon>Phormidium yuhuli</taxon>
    </lineage>
</organism>
<dbReference type="InterPro" id="IPR000863">
    <property type="entry name" value="Sulfotransferase_dom"/>
</dbReference>
<dbReference type="Pfam" id="PF00685">
    <property type="entry name" value="Sulfotransfer_1"/>
    <property type="match status" value="1"/>
</dbReference>
<dbReference type="InterPro" id="IPR019734">
    <property type="entry name" value="TPR_rpt"/>
</dbReference>
<evidence type="ECO:0000256" key="1">
    <source>
        <dbReference type="ARBA" id="ARBA00022679"/>
    </source>
</evidence>
<name>A0ABY5ATN5_9CYAN</name>
<keyword evidence="6" id="KW-1185">Reference proteome</keyword>
<evidence type="ECO:0000256" key="2">
    <source>
        <dbReference type="ARBA" id="ARBA00023180"/>
    </source>
</evidence>
<dbReference type="Gene3D" id="1.25.40.10">
    <property type="entry name" value="Tetratricopeptide repeat domain"/>
    <property type="match status" value="2"/>
</dbReference>
<dbReference type="EMBL" id="CP098611">
    <property type="protein sequence ID" value="USR92563.1"/>
    <property type="molecule type" value="Genomic_DNA"/>
</dbReference>
<gene>
    <name evidence="5" type="ORF">NEA10_07555</name>
</gene>
<reference evidence="5" key="1">
    <citation type="submission" date="2022-06" db="EMBL/GenBank/DDBJ databases">
        <title>Genome sequence of Phormidium yuhuli AB48 isolated from an industrial photobioreactor environment.</title>
        <authorList>
            <person name="Qiu Y."/>
            <person name="Noonan A.J.C."/>
            <person name="Dofher K."/>
            <person name="Koch M."/>
            <person name="Kieft B."/>
            <person name="Lin X."/>
            <person name="Ziels R.M."/>
            <person name="Hallam S.J."/>
        </authorList>
    </citation>
    <scope>NUCLEOTIDE SEQUENCE</scope>
    <source>
        <strain evidence="5">AB48</strain>
    </source>
</reference>
<dbReference type="PANTHER" id="PTHR10605:SF56">
    <property type="entry name" value="BIFUNCTIONAL HEPARAN SULFATE N-DEACETYLASE_N-SULFOTRANSFERASE"/>
    <property type="match status" value="1"/>
</dbReference>
<dbReference type="Gene3D" id="3.40.50.300">
    <property type="entry name" value="P-loop containing nucleotide triphosphate hydrolases"/>
    <property type="match status" value="1"/>
</dbReference>
<evidence type="ECO:0000259" key="4">
    <source>
        <dbReference type="Pfam" id="PF00685"/>
    </source>
</evidence>
<evidence type="ECO:0000313" key="5">
    <source>
        <dbReference type="EMBL" id="USR92563.1"/>
    </source>
</evidence>
<dbReference type="RefSeq" id="WP_252664715.1">
    <property type="nucleotide sequence ID" value="NZ_CP098611.1"/>
</dbReference>
<feature type="repeat" description="TPR" evidence="3">
    <location>
        <begin position="4"/>
        <end position="37"/>
    </location>
</feature>